<evidence type="ECO:0000313" key="8">
    <source>
        <dbReference type="EnsemblMetazoa" id="AQUA001827-PA"/>
    </source>
</evidence>
<keyword evidence="3 5" id="KW-0333">Golgi apparatus</keyword>
<dbReference type="PANTHER" id="PTHR11675">
    <property type="entry name" value="N-ACETYLGALACTOSAMINYLTRANSFERASE"/>
    <property type="match status" value="1"/>
</dbReference>
<evidence type="ECO:0000256" key="4">
    <source>
        <dbReference type="ARBA" id="ARBA00023157"/>
    </source>
</evidence>
<dbReference type="CDD" id="cd23460">
    <property type="entry name" value="beta-trefoil_Ricin_Pgant3-like"/>
    <property type="match status" value="1"/>
</dbReference>
<evidence type="ECO:0000313" key="9">
    <source>
        <dbReference type="Proteomes" id="UP000076407"/>
    </source>
</evidence>
<keyword evidence="5" id="KW-0328">Glycosyltransferase</keyword>
<comment type="similarity">
    <text evidence="5">Belongs to the glycosyltransferase 2 family. GalNAc-T subfamily.</text>
</comment>
<keyword evidence="2 5" id="KW-0430">Lectin</keyword>
<dbReference type="SUPFAM" id="SSF50370">
    <property type="entry name" value="Ricin B-like lectins"/>
    <property type="match status" value="1"/>
</dbReference>
<dbReference type="InterPro" id="IPR000772">
    <property type="entry name" value="Ricin_B_lectin"/>
</dbReference>
<name>A0A182WWC0_ANOQN</name>
<organism evidence="8 9">
    <name type="scientific">Anopheles quadriannulatus</name>
    <name type="common">Mosquito</name>
    <dbReference type="NCBI Taxonomy" id="34691"/>
    <lineage>
        <taxon>Eukaryota</taxon>
        <taxon>Metazoa</taxon>
        <taxon>Ecdysozoa</taxon>
        <taxon>Arthropoda</taxon>
        <taxon>Hexapoda</taxon>
        <taxon>Insecta</taxon>
        <taxon>Pterygota</taxon>
        <taxon>Neoptera</taxon>
        <taxon>Endopterygota</taxon>
        <taxon>Diptera</taxon>
        <taxon>Nematocera</taxon>
        <taxon>Culicoidea</taxon>
        <taxon>Culicidae</taxon>
        <taxon>Anophelinae</taxon>
        <taxon>Anopheles</taxon>
    </lineage>
</organism>
<evidence type="ECO:0000256" key="1">
    <source>
        <dbReference type="ARBA" id="ARBA00004323"/>
    </source>
</evidence>
<dbReference type="FunFam" id="2.80.10.50:FF:000141">
    <property type="entry name" value="Polypeptide N-acetylgalactosaminyltransferase"/>
    <property type="match status" value="1"/>
</dbReference>
<evidence type="ECO:0000256" key="2">
    <source>
        <dbReference type="ARBA" id="ARBA00022734"/>
    </source>
</evidence>
<dbReference type="EC" id="2.4.1.-" evidence="5"/>
<comment type="cofactor">
    <cofactor evidence="5">
        <name>Mn(2+)</name>
        <dbReference type="ChEBI" id="CHEBI:29035"/>
    </cofactor>
</comment>
<keyword evidence="4 5" id="KW-1015">Disulfide bond</keyword>
<accession>A0A182WWC0</accession>
<keyword evidence="9" id="KW-1185">Reference proteome</keyword>
<keyword evidence="5" id="KW-0808">Transferase</keyword>
<dbReference type="AlphaFoldDB" id="A0A182WWC0"/>
<dbReference type="UniPathway" id="UPA00378"/>
<dbReference type="Pfam" id="PF00652">
    <property type="entry name" value="Ricin_B_lectin"/>
    <property type="match status" value="1"/>
</dbReference>
<dbReference type="GO" id="GO:0006493">
    <property type="term" value="P:protein O-linked glycosylation"/>
    <property type="evidence" value="ECO:0007669"/>
    <property type="project" value="TreeGrafter"/>
</dbReference>
<evidence type="ECO:0000256" key="6">
    <source>
        <dbReference type="SAM" id="MobiDB-lite"/>
    </source>
</evidence>
<dbReference type="GO" id="GO:0000139">
    <property type="term" value="C:Golgi membrane"/>
    <property type="evidence" value="ECO:0007669"/>
    <property type="project" value="UniProtKB-SubCell"/>
</dbReference>
<evidence type="ECO:0000256" key="5">
    <source>
        <dbReference type="RuleBase" id="RU361242"/>
    </source>
</evidence>
<proteinExistence type="inferred from homology"/>
<dbReference type="GO" id="GO:0004653">
    <property type="term" value="F:polypeptide N-acetylgalactosaminyltransferase activity"/>
    <property type="evidence" value="ECO:0007669"/>
    <property type="project" value="TreeGrafter"/>
</dbReference>
<dbReference type="GO" id="GO:0030246">
    <property type="term" value="F:carbohydrate binding"/>
    <property type="evidence" value="ECO:0007669"/>
    <property type="project" value="UniProtKB-KW"/>
</dbReference>
<comment type="pathway">
    <text evidence="5">Protein modification; protein glycosylation.</text>
</comment>
<comment type="subcellular location">
    <subcellularLocation>
        <location evidence="1 5">Golgi apparatus membrane</location>
        <topology evidence="1 5">Single-pass type II membrane protein</topology>
    </subcellularLocation>
</comment>
<dbReference type="SUPFAM" id="SSF53448">
    <property type="entry name" value="Nucleotide-diphospho-sugar transferases"/>
    <property type="match status" value="1"/>
</dbReference>
<dbReference type="STRING" id="34691.A0A182WWC0"/>
<reference evidence="8" key="1">
    <citation type="submission" date="2020-05" db="UniProtKB">
        <authorList>
            <consortium name="EnsemblMetazoa"/>
        </authorList>
    </citation>
    <scope>IDENTIFICATION</scope>
    <source>
        <strain evidence="8">SANGQUA</strain>
    </source>
</reference>
<sequence>MFKIRDNDKKQFGPSYRFTLCRSELILLFLLAIALVLIVHQYSRAVFQQVSVVSSQPHYKRQQAPQHVATAHHAPPGHMGEPVTLPQEQGNIPDNVQEQIALGWQRQGYNQFVSDLISVRRELPDVREPWCRDRKRSALPPVSIVIVFHDEALSVLLRTVHSVLNRTPPELVQEILLIDDWSSLVQLKTFLDDYFLPYSDKVRILRTPKRLGLITGRIFGAKRASADYLLFLDAHCECLAGWLEPLLELVASNQENRKVVAVPTIDWLNETTLALQVGASSGLYGAFDWNLSFQWRPRYDRLQAPQENLLEPFDTPVMAGGLFCIEKAFFAQLGWYDPGLQVYGGENMELSFKVWMCGGAIRTVPCSHVAHIQKRNHPYIGHVFPEQDDPSEAQAAGWIRQEIEAGQLCLTWPMRDRSLALLHCHGLGGQQIWFHRKTGEIAREGHCLGVDSGNKPQEAEVMIALCNAEDSSGAYRWLYRRQTGQLVNVASGLCLVPADNNFRVTVERCESADREIFTQSNRQRWTFQIDDI</sequence>
<evidence type="ECO:0000256" key="3">
    <source>
        <dbReference type="ARBA" id="ARBA00023034"/>
    </source>
</evidence>
<dbReference type="Gene3D" id="2.80.10.50">
    <property type="match status" value="1"/>
</dbReference>
<feature type="domain" description="Ricin B lectin" evidence="7">
    <location>
        <begin position="397"/>
        <end position="528"/>
    </location>
</feature>
<dbReference type="InterPro" id="IPR029044">
    <property type="entry name" value="Nucleotide-diphossugar_trans"/>
</dbReference>
<dbReference type="PROSITE" id="PS50231">
    <property type="entry name" value="RICIN_B_LECTIN"/>
    <property type="match status" value="1"/>
</dbReference>
<keyword evidence="5" id="KW-0464">Manganese</keyword>
<dbReference type="EnsemblMetazoa" id="AQUA001827-RA">
    <property type="protein sequence ID" value="AQUA001827-PA"/>
    <property type="gene ID" value="AQUA001827"/>
</dbReference>
<dbReference type="Gene3D" id="3.90.550.10">
    <property type="entry name" value="Spore Coat Polysaccharide Biosynthesis Protein SpsA, Chain A"/>
    <property type="match status" value="1"/>
</dbReference>
<dbReference type="SMART" id="SM00458">
    <property type="entry name" value="RICIN"/>
    <property type="match status" value="1"/>
</dbReference>
<feature type="region of interest" description="Disordered" evidence="6">
    <location>
        <begin position="61"/>
        <end position="87"/>
    </location>
</feature>
<dbReference type="Pfam" id="PF00535">
    <property type="entry name" value="Glycos_transf_2"/>
    <property type="match status" value="1"/>
</dbReference>
<dbReference type="Proteomes" id="UP000076407">
    <property type="component" value="Unassembled WGS sequence"/>
</dbReference>
<dbReference type="VEuPathDB" id="VectorBase:AQUA001827"/>
<evidence type="ECO:0000259" key="7">
    <source>
        <dbReference type="SMART" id="SM00458"/>
    </source>
</evidence>
<dbReference type="PANTHER" id="PTHR11675:SF131">
    <property type="entry name" value="POLYPEPTIDE N-ACETYLGALACTOSAMINYLTRANSFERASE 9-RELATED"/>
    <property type="match status" value="1"/>
</dbReference>
<protein>
    <recommendedName>
        <fullName evidence="5">Polypeptide N-acetylgalactosaminyltransferase</fullName>
        <ecNumber evidence="5">2.4.1.-</ecNumber>
    </recommendedName>
    <alternativeName>
        <fullName evidence="5">Protein-UDP acetylgalactosaminyltransferase</fullName>
    </alternativeName>
</protein>
<dbReference type="InterPro" id="IPR001173">
    <property type="entry name" value="Glyco_trans_2-like"/>
</dbReference>
<dbReference type="InterPro" id="IPR035992">
    <property type="entry name" value="Ricin_B-like_lectins"/>
</dbReference>